<dbReference type="CDD" id="cd17546">
    <property type="entry name" value="REC_hyHK_CKI1_RcsC-like"/>
    <property type="match status" value="1"/>
</dbReference>
<organism evidence="6 7">
    <name type="scientific">Actinoplanes couchii</name>
    <dbReference type="NCBI Taxonomy" id="403638"/>
    <lineage>
        <taxon>Bacteria</taxon>
        <taxon>Bacillati</taxon>
        <taxon>Actinomycetota</taxon>
        <taxon>Actinomycetes</taxon>
        <taxon>Micromonosporales</taxon>
        <taxon>Micromonosporaceae</taxon>
        <taxon>Actinoplanes</taxon>
    </lineage>
</organism>
<dbReference type="Proteomes" id="UP000612282">
    <property type="component" value="Unassembled WGS sequence"/>
</dbReference>
<feature type="region of interest" description="Disordered" evidence="3">
    <location>
        <begin position="301"/>
        <end position="337"/>
    </location>
</feature>
<protein>
    <recommendedName>
        <fullName evidence="5">Response regulatory domain-containing protein</fullName>
    </recommendedName>
</protein>
<dbReference type="SUPFAM" id="SSF52172">
    <property type="entry name" value="CheY-like"/>
    <property type="match status" value="1"/>
</dbReference>
<dbReference type="Pfam" id="PF00072">
    <property type="entry name" value="Response_reg"/>
    <property type="match status" value="1"/>
</dbReference>
<keyword evidence="1" id="KW-0597">Phosphoprotein</keyword>
<keyword evidence="4" id="KW-0472">Membrane</keyword>
<comment type="caution">
    <text evidence="2">Lacks conserved residue(s) required for the propagation of feature annotation.</text>
</comment>
<dbReference type="SMART" id="SM00448">
    <property type="entry name" value="REC"/>
    <property type="match status" value="1"/>
</dbReference>
<feature type="domain" description="Response regulatory" evidence="5">
    <location>
        <begin position="179"/>
        <end position="294"/>
    </location>
</feature>
<evidence type="ECO:0000313" key="6">
    <source>
        <dbReference type="EMBL" id="GID59705.1"/>
    </source>
</evidence>
<feature type="transmembrane region" description="Helical" evidence="4">
    <location>
        <begin position="122"/>
        <end position="140"/>
    </location>
</feature>
<dbReference type="InterPro" id="IPR011006">
    <property type="entry name" value="CheY-like_superfamily"/>
</dbReference>
<evidence type="ECO:0000256" key="4">
    <source>
        <dbReference type="SAM" id="Phobius"/>
    </source>
</evidence>
<feature type="transmembrane region" description="Helical" evidence="4">
    <location>
        <begin position="13"/>
        <end position="35"/>
    </location>
</feature>
<dbReference type="PANTHER" id="PTHR45339:SF5">
    <property type="entry name" value="HISTIDINE KINASE"/>
    <property type="match status" value="1"/>
</dbReference>
<feature type="region of interest" description="Disordered" evidence="3">
    <location>
        <begin position="146"/>
        <end position="173"/>
    </location>
</feature>
<keyword evidence="4" id="KW-0812">Transmembrane</keyword>
<dbReference type="PANTHER" id="PTHR45339">
    <property type="entry name" value="HYBRID SIGNAL TRANSDUCTION HISTIDINE KINASE J"/>
    <property type="match status" value="1"/>
</dbReference>
<keyword evidence="7" id="KW-1185">Reference proteome</keyword>
<name>A0ABQ3XML5_9ACTN</name>
<proteinExistence type="predicted"/>
<feature type="compositionally biased region" description="Low complexity" evidence="3">
    <location>
        <begin position="158"/>
        <end position="173"/>
    </location>
</feature>
<keyword evidence="4" id="KW-1133">Transmembrane helix</keyword>
<sequence length="337" mass="35198">MPLTGYRPWSVKALLRTGVTLALLGVVAVGSLGVLRNGVTLRQEAAVRESVATLDRIGAVQALSDVALFRAGAAGLDPAYRLNPAGDVATLRKALARVREREQVRLDRRLGDLRGEARTTRWLIGWATVAVGLIVLTGALRLRRRLTPATGTPPPSPSSGVSPPSAASSSPAPHTRSLLVLVAEDDPVDQRLDRRLLERLGHQVVTVGDGEAAVEAVLRDRFDLVLMGSGLLVLDGPAAVRLIHADPPSRGLPRIVAVCSDAGEHEEFVTAKVDGVLARPLDAGELEVMLARSAAFRDVRAAAPDIRTSDDPDGSASDGPAGGAGDGLVSGRRAGNG</sequence>
<evidence type="ECO:0000259" key="5">
    <source>
        <dbReference type="PROSITE" id="PS50110"/>
    </source>
</evidence>
<gene>
    <name evidence="6" type="ORF">Aco03nite_081090</name>
</gene>
<evidence type="ECO:0000256" key="1">
    <source>
        <dbReference type="ARBA" id="ARBA00022553"/>
    </source>
</evidence>
<evidence type="ECO:0000256" key="3">
    <source>
        <dbReference type="SAM" id="MobiDB-lite"/>
    </source>
</evidence>
<evidence type="ECO:0000313" key="7">
    <source>
        <dbReference type="Proteomes" id="UP000612282"/>
    </source>
</evidence>
<dbReference type="EMBL" id="BOMG01000100">
    <property type="protein sequence ID" value="GID59705.1"/>
    <property type="molecule type" value="Genomic_DNA"/>
</dbReference>
<dbReference type="Gene3D" id="3.40.50.2300">
    <property type="match status" value="1"/>
</dbReference>
<dbReference type="PROSITE" id="PS50110">
    <property type="entry name" value="RESPONSE_REGULATORY"/>
    <property type="match status" value="1"/>
</dbReference>
<feature type="compositionally biased region" description="Gly residues" evidence="3">
    <location>
        <begin position="320"/>
        <end position="337"/>
    </location>
</feature>
<dbReference type="InterPro" id="IPR001789">
    <property type="entry name" value="Sig_transdc_resp-reg_receiver"/>
</dbReference>
<accession>A0ABQ3XML5</accession>
<evidence type="ECO:0000256" key="2">
    <source>
        <dbReference type="PROSITE-ProRule" id="PRU00169"/>
    </source>
</evidence>
<dbReference type="RefSeq" id="WP_203806043.1">
    <property type="nucleotide sequence ID" value="NZ_BAAAQE010000065.1"/>
</dbReference>
<comment type="caution">
    <text evidence="6">The sequence shown here is derived from an EMBL/GenBank/DDBJ whole genome shotgun (WGS) entry which is preliminary data.</text>
</comment>
<reference evidence="6 7" key="1">
    <citation type="submission" date="2021-01" db="EMBL/GenBank/DDBJ databases">
        <title>Whole genome shotgun sequence of Actinoplanes couchii NBRC 106145.</title>
        <authorList>
            <person name="Komaki H."/>
            <person name="Tamura T."/>
        </authorList>
    </citation>
    <scope>NUCLEOTIDE SEQUENCE [LARGE SCALE GENOMIC DNA]</scope>
    <source>
        <strain evidence="6 7">NBRC 106145</strain>
    </source>
</reference>